<feature type="region of interest" description="Disordered" evidence="1">
    <location>
        <begin position="280"/>
        <end position="312"/>
    </location>
</feature>
<feature type="region of interest" description="Disordered" evidence="1">
    <location>
        <begin position="71"/>
        <end position="91"/>
    </location>
</feature>
<feature type="compositionally biased region" description="Basic and acidic residues" evidence="1">
    <location>
        <begin position="281"/>
        <end position="292"/>
    </location>
</feature>
<evidence type="ECO:0000256" key="3">
    <source>
        <dbReference type="SAM" id="SignalP"/>
    </source>
</evidence>
<evidence type="ECO:0000256" key="2">
    <source>
        <dbReference type="SAM" id="Phobius"/>
    </source>
</evidence>
<dbReference type="OrthoDB" id="3265715at2759"/>
<evidence type="ECO:0000313" key="4">
    <source>
        <dbReference type="EMBL" id="KAF9468346.1"/>
    </source>
</evidence>
<dbReference type="EMBL" id="MU150233">
    <property type="protein sequence ID" value="KAF9468346.1"/>
    <property type="molecule type" value="Genomic_DNA"/>
</dbReference>
<protein>
    <submittedName>
        <fullName evidence="4">Uncharacterized protein</fullName>
    </submittedName>
</protein>
<feature type="signal peptide" evidence="3">
    <location>
        <begin position="1"/>
        <end position="26"/>
    </location>
</feature>
<proteinExistence type="predicted"/>
<keyword evidence="2" id="KW-0812">Transmembrane</keyword>
<sequence>MTSRSSLWLPFAIFLVCYWGVQVALADQVNVTIDDTDPTILYTPPESWRLSSVTCSTCLNPDTREALQGTFHDGTHLVPPPDDDGHGGGGGGGDLKILARWQKKRQPTFVSARRKGGPSETNTDVMVSALFNFTGSAVYLYCIQPLGIPGVGAAPTSMDLNFILDNNLVGNFSHQGSESASGYASHVNVFAQANLTEALHTLRVDVGLGSAFLFDYMIYTQVQDNHTNDTTPDVPNQNVDSNTKKRNVATFAGAIGGSVGVLAVISLCLALSIIKRRRNYNQRERRARDRSSLHTNASDDSPPMIGPAPFIPRFFPGTTVTSTYSDPPSYVESMSNPSPSSPPSFDVAISAILPAGSRPPAAFDTQKSSDKNVTSPDPVPSPSSPSSSSRVTY</sequence>
<keyword evidence="5" id="KW-1185">Reference proteome</keyword>
<feature type="compositionally biased region" description="Low complexity" evidence="1">
    <location>
        <begin position="384"/>
        <end position="393"/>
    </location>
</feature>
<comment type="caution">
    <text evidence="4">The sequence shown here is derived from an EMBL/GenBank/DDBJ whole genome shotgun (WGS) entry which is preliminary data.</text>
</comment>
<feature type="transmembrane region" description="Helical" evidence="2">
    <location>
        <begin position="251"/>
        <end position="274"/>
    </location>
</feature>
<keyword evidence="2" id="KW-0472">Membrane</keyword>
<reference evidence="4" key="1">
    <citation type="submission" date="2020-11" db="EMBL/GenBank/DDBJ databases">
        <authorList>
            <consortium name="DOE Joint Genome Institute"/>
            <person name="Ahrendt S."/>
            <person name="Riley R."/>
            <person name="Andreopoulos W."/>
            <person name="Labutti K."/>
            <person name="Pangilinan J."/>
            <person name="Ruiz-Duenas F.J."/>
            <person name="Barrasa J.M."/>
            <person name="Sanchez-Garcia M."/>
            <person name="Camarero S."/>
            <person name="Miyauchi S."/>
            <person name="Serrano A."/>
            <person name="Linde D."/>
            <person name="Babiker R."/>
            <person name="Drula E."/>
            <person name="Ayuso-Fernandez I."/>
            <person name="Pacheco R."/>
            <person name="Padilla G."/>
            <person name="Ferreira P."/>
            <person name="Barriuso J."/>
            <person name="Kellner H."/>
            <person name="Castanera R."/>
            <person name="Alfaro M."/>
            <person name="Ramirez L."/>
            <person name="Pisabarro A.G."/>
            <person name="Kuo A."/>
            <person name="Tritt A."/>
            <person name="Lipzen A."/>
            <person name="He G."/>
            <person name="Yan M."/>
            <person name="Ng V."/>
            <person name="Cullen D."/>
            <person name="Martin F."/>
            <person name="Rosso M.-N."/>
            <person name="Henrissat B."/>
            <person name="Hibbett D."/>
            <person name="Martinez A.T."/>
            <person name="Grigoriev I.V."/>
        </authorList>
    </citation>
    <scope>NUCLEOTIDE SEQUENCE</scope>
    <source>
        <strain evidence="4">CBS 247.69</strain>
    </source>
</reference>
<feature type="chain" id="PRO_5040106003" evidence="3">
    <location>
        <begin position="27"/>
        <end position="393"/>
    </location>
</feature>
<dbReference type="AlphaFoldDB" id="A0A9P5YIA1"/>
<evidence type="ECO:0000313" key="5">
    <source>
        <dbReference type="Proteomes" id="UP000807353"/>
    </source>
</evidence>
<gene>
    <name evidence="4" type="ORF">BDZ94DRAFT_782002</name>
</gene>
<dbReference type="Proteomes" id="UP000807353">
    <property type="component" value="Unassembled WGS sequence"/>
</dbReference>
<keyword evidence="2" id="KW-1133">Transmembrane helix</keyword>
<evidence type="ECO:0000256" key="1">
    <source>
        <dbReference type="SAM" id="MobiDB-lite"/>
    </source>
</evidence>
<name>A0A9P5YIA1_9AGAR</name>
<organism evidence="4 5">
    <name type="scientific">Collybia nuda</name>
    <dbReference type="NCBI Taxonomy" id="64659"/>
    <lineage>
        <taxon>Eukaryota</taxon>
        <taxon>Fungi</taxon>
        <taxon>Dikarya</taxon>
        <taxon>Basidiomycota</taxon>
        <taxon>Agaricomycotina</taxon>
        <taxon>Agaricomycetes</taxon>
        <taxon>Agaricomycetidae</taxon>
        <taxon>Agaricales</taxon>
        <taxon>Tricholomatineae</taxon>
        <taxon>Clitocybaceae</taxon>
        <taxon>Collybia</taxon>
    </lineage>
</organism>
<keyword evidence="3" id="KW-0732">Signal</keyword>
<accession>A0A9P5YIA1</accession>
<feature type="region of interest" description="Disordered" evidence="1">
    <location>
        <begin position="326"/>
        <end position="393"/>
    </location>
</feature>